<gene>
    <name evidence="2" type="ORF">BDZ90DRAFT_263291</name>
</gene>
<accession>A0A316UGS2</accession>
<dbReference type="GeneID" id="37030420"/>
<evidence type="ECO:0000313" key="3">
    <source>
        <dbReference type="Proteomes" id="UP000245884"/>
    </source>
</evidence>
<dbReference type="AlphaFoldDB" id="A0A316UGS2"/>
<sequence>MISLLAIASLVFLFVALHGSLALHRTCSWKDGGDNRPDEHGYERYCAAEPVVYDHRFATYNCPDKGRPLVANWGYIYAAGLEFSTPCNNGGFAKDCSYTAWALCISQVAAGGPTGQTFIEVCYAMNEYDDCTWPTNFTEATLPYVVEAKHRACSWHDKGITDPISHGYSPFCTARRNDIVGPDHSEYKCLENKGIVVADYGFLRNDVLEYWTPHGHGGYDSDSQIKYYGVCIGDNTTEEGKQLHFEPLHVW</sequence>
<feature type="chain" id="PRO_5016273682" evidence="1">
    <location>
        <begin position="23"/>
        <end position="251"/>
    </location>
</feature>
<dbReference type="RefSeq" id="XP_025359061.1">
    <property type="nucleotide sequence ID" value="XM_025508597.1"/>
</dbReference>
<evidence type="ECO:0000313" key="2">
    <source>
        <dbReference type="EMBL" id="PWN24449.1"/>
    </source>
</evidence>
<keyword evidence="3" id="KW-1185">Reference proteome</keyword>
<protein>
    <submittedName>
        <fullName evidence="2">Uncharacterized protein</fullName>
    </submittedName>
</protein>
<dbReference type="EMBL" id="KZ819681">
    <property type="protein sequence ID" value="PWN24449.1"/>
    <property type="molecule type" value="Genomic_DNA"/>
</dbReference>
<organism evidence="2 3">
    <name type="scientific">Jaminaea rosea</name>
    <dbReference type="NCBI Taxonomy" id="1569628"/>
    <lineage>
        <taxon>Eukaryota</taxon>
        <taxon>Fungi</taxon>
        <taxon>Dikarya</taxon>
        <taxon>Basidiomycota</taxon>
        <taxon>Ustilaginomycotina</taxon>
        <taxon>Exobasidiomycetes</taxon>
        <taxon>Microstromatales</taxon>
        <taxon>Microstromatales incertae sedis</taxon>
        <taxon>Jaminaea</taxon>
    </lineage>
</organism>
<feature type="signal peptide" evidence="1">
    <location>
        <begin position="1"/>
        <end position="22"/>
    </location>
</feature>
<reference evidence="2 3" key="1">
    <citation type="journal article" date="2018" name="Mol. Biol. Evol.">
        <title>Broad Genomic Sampling Reveals a Smut Pathogenic Ancestry of the Fungal Clade Ustilaginomycotina.</title>
        <authorList>
            <person name="Kijpornyongpan T."/>
            <person name="Mondo S.J."/>
            <person name="Barry K."/>
            <person name="Sandor L."/>
            <person name="Lee J."/>
            <person name="Lipzen A."/>
            <person name="Pangilinan J."/>
            <person name="LaButti K."/>
            <person name="Hainaut M."/>
            <person name="Henrissat B."/>
            <person name="Grigoriev I.V."/>
            <person name="Spatafora J.W."/>
            <person name="Aime M.C."/>
        </authorList>
    </citation>
    <scope>NUCLEOTIDE SEQUENCE [LARGE SCALE GENOMIC DNA]</scope>
    <source>
        <strain evidence="2 3">MCA 5214</strain>
    </source>
</reference>
<name>A0A316UGS2_9BASI</name>
<proteinExistence type="predicted"/>
<keyword evidence="1" id="KW-0732">Signal</keyword>
<evidence type="ECO:0000256" key="1">
    <source>
        <dbReference type="SAM" id="SignalP"/>
    </source>
</evidence>
<dbReference type="Proteomes" id="UP000245884">
    <property type="component" value="Unassembled WGS sequence"/>
</dbReference>